<accession>A0A6C0T504</accession>
<evidence type="ECO:0000313" key="2">
    <source>
        <dbReference type="EMBL" id="QIA97906.1"/>
    </source>
</evidence>
<dbReference type="AlphaFoldDB" id="A0A6C0T504"/>
<organism evidence="2">
    <name type="scientific">Amaranthus palmeri</name>
    <name type="common">Palmer's pigweed</name>
    <dbReference type="NCBI Taxonomy" id="107608"/>
    <lineage>
        <taxon>Eukaryota</taxon>
        <taxon>Viridiplantae</taxon>
        <taxon>Streptophyta</taxon>
        <taxon>Embryophyta</taxon>
        <taxon>Tracheophyta</taxon>
        <taxon>Spermatophyta</taxon>
        <taxon>Magnoliopsida</taxon>
        <taxon>eudicotyledons</taxon>
        <taxon>Gunneridae</taxon>
        <taxon>Pentapetalae</taxon>
        <taxon>Caryophyllales</taxon>
        <taxon>Amaranthaceae</taxon>
        <taxon>Amaranthus</taxon>
    </lineage>
</organism>
<gene>
    <name evidence="2" type="ORF">AP_R.00g000060-v1.0.a3</name>
</gene>
<dbReference type="InterPro" id="IPR029480">
    <property type="entry name" value="Transpos_assoc"/>
</dbReference>
<dbReference type="EMBL" id="MT025716">
    <property type="protein sequence ID" value="QIA97906.1"/>
    <property type="molecule type" value="Genomic_DNA"/>
</dbReference>
<dbReference type="PANTHER" id="PTHR10775">
    <property type="entry name" value="OS08G0208400 PROTEIN"/>
    <property type="match status" value="1"/>
</dbReference>
<proteinExistence type="predicted"/>
<name>A0A6C0T504_AMAPA</name>
<dbReference type="PANTHER" id="PTHR10775:SF192">
    <property type="match status" value="1"/>
</dbReference>
<protein>
    <recommendedName>
        <fullName evidence="1">Transposase-associated domain-containing protein</fullName>
    </recommendedName>
</protein>
<evidence type="ECO:0000259" key="1">
    <source>
        <dbReference type="Pfam" id="PF13963"/>
    </source>
</evidence>
<sequence>MSQHIDKSWIDKPRNTEAYIKGIYEFIEFAKKGLQNGKIICPCNKCQVDRKKLLPLDDVERHILFKGFYKEYKEWIFHGPLSVAENVCNQIGIPFEVSNDSEVIGQDDISGLLRDALGVNIPSVPEFVSEHDDDSRANEANDESNDQFDFDEHFSQEPNVDSSFEEVKYNRLRESSTEPLYEGCTSFSKLSFILHLFHLKCMFKWPDKSFSMLINLLLDAFPQIKIFPSSYYQAKKLIMDLGLGYEKIHACPNNCTLYWGEMAEKDCCPKCSTSRWKSENDKGKVPVKVMRYFPLIPRLKRMYMSSKISKDMRWHDCKKPSICVLTRAV</sequence>
<reference evidence="2" key="1">
    <citation type="submission" date="2020-02" db="EMBL/GenBank/DDBJ databases">
        <title>The eccDNA Replicon: A heritable, self-replicating, extra-nuclear vehicle that enables gene amplification and rapid adaptive evolution in Amaranthus palmeri.</title>
        <authorList>
            <person name="Saski C.A."/>
            <person name="Molin W.T."/>
        </authorList>
    </citation>
    <scope>NUCLEOTIDE SEQUENCE</scope>
</reference>
<dbReference type="Pfam" id="PF13963">
    <property type="entry name" value="Transpos_assoc"/>
    <property type="match status" value="1"/>
</dbReference>
<feature type="domain" description="Transposase-associated" evidence="1">
    <location>
        <begin position="7"/>
        <end position="79"/>
    </location>
</feature>